<dbReference type="OrthoDB" id="4935876at2759"/>
<evidence type="ECO:0000313" key="1">
    <source>
        <dbReference type="EMBL" id="EFY84325.1"/>
    </source>
</evidence>
<sequence length="406" mass="44424">MINVNEALPGHQYPRQEEASALGSIPWSAVEGWLLLEDDAEFESSEAILDDESEAKLTARYQSEFAAQFVANRQYDDSGLGPPATQTRADPEVAILAAQNPDVSQLQNDATRFMKTHAAPIGWTENQAFPYRPGPPPPRDGPMDWQDIDLSDISDVKMEDLSERRYDNLNCPQIALAIGLTLLQSKGPNSKRSLSTKCDQVRDLLRRVRPEGARRAKPPGPAKIVFYGDFLWPQEAKKTYLLFGAAAKDNAAKTSKATNGFHGIVYAVHASSNMLLSDKNDLIQKNEDYDPKLNDLTTTGRIPDLTLPQTLMQVMDKNGKEVGWQGSFPLFGTQRITGPASKAAKEAKTVAPFHELSFWQKVGHVMKSHALALALLPAVFVAKFIPGLGEVADAAELAALSADAVD</sequence>
<reference evidence="1 2" key="1">
    <citation type="journal article" date="2011" name="PLoS Genet.">
        <title>Genome sequencing and comparative transcriptomics of the model entomopathogenic fungi Metarhizium anisopliae and M. acridum.</title>
        <authorList>
            <person name="Gao Q."/>
            <person name="Jin K."/>
            <person name="Ying S.H."/>
            <person name="Zhang Y."/>
            <person name="Xiao G."/>
            <person name="Shang Y."/>
            <person name="Duan Z."/>
            <person name="Hu X."/>
            <person name="Xie X.Q."/>
            <person name="Zhou G."/>
            <person name="Peng G."/>
            <person name="Luo Z."/>
            <person name="Huang W."/>
            <person name="Wang B."/>
            <person name="Fang W."/>
            <person name="Wang S."/>
            <person name="Zhong Y."/>
            <person name="Ma L.J."/>
            <person name="St Leger R.J."/>
            <person name="Zhao G.P."/>
            <person name="Pei Y."/>
            <person name="Feng M.G."/>
            <person name="Xia Y."/>
            <person name="Wang C."/>
        </authorList>
    </citation>
    <scope>NUCLEOTIDE SEQUENCE [LARGE SCALE GENOMIC DNA]</scope>
    <source>
        <strain evidence="1 2">CQMa 102</strain>
    </source>
</reference>
<accession>E9EIC9</accession>
<dbReference type="Gene3D" id="3.90.210.10">
    <property type="entry name" value="Heat-Labile Enterotoxin, subunit A"/>
    <property type="match status" value="1"/>
</dbReference>
<keyword evidence="2" id="KW-1185">Reference proteome</keyword>
<dbReference type="AlphaFoldDB" id="E9EIC9"/>
<dbReference type="InParanoid" id="E9EIC9"/>
<organism evidence="2">
    <name type="scientific">Metarhizium acridum (strain CQMa 102)</name>
    <dbReference type="NCBI Taxonomy" id="655827"/>
    <lineage>
        <taxon>Eukaryota</taxon>
        <taxon>Fungi</taxon>
        <taxon>Dikarya</taxon>
        <taxon>Ascomycota</taxon>
        <taxon>Pezizomycotina</taxon>
        <taxon>Sordariomycetes</taxon>
        <taxon>Hypocreomycetidae</taxon>
        <taxon>Hypocreales</taxon>
        <taxon>Clavicipitaceae</taxon>
        <taxon>Metarhizium</taxon>
    </lineage>
</organism>
<dbReference type="Proteomes" id="UP000002499">
    <property type="component" value="Unassembled WGS sequence"/>
</dbReference>
<dbReference type="SUPFAM" id="SSF56399">
    <property type="entry name" value="ADP-ribosylation"/>
    <property type="match status" value="1"/>
</dbReference>
<name>E9EIC9_METAQ</name>
<proteinExistence type="predicted"/>
<dbReference type="GeneID" id="19253938"/>
<dbReference type="EMBL" id="GL698635">
    <property type="protein sequence ID" value="EFY84325.1"/>
    <property type="molecule type" value="Genomic_DNA"/>
</dbReference>
<dbReference type="KEGG" id="maw:19253938"/>
<dbReference type="STRING" id="655827.E9EIC9"/>
<protein>
    <submittedName>
        <fullName evidence="1">Uncharacterized protein</fullName>
    </submittedName>
</protein>
<evidence type="ECO:0000313" key="2">
    <source>
        <dbReference type="Proteomes" id="UP000002499"/>
    </source>
</evidence>
<dbReference type="HOGENOM" id="CLU_678073_0_0_1"/>
<dbReference type="eggNOG" id="ENOG502R8DY">
    <property type="taxonomic scope" value="Eukaryota"/>
</dbReference>
<gene>
    <name evidence="1" type="ORF">MAC_09627</name>
</gene>